<comment type="caution">
    <text evidence="5">The sequence shown here is derived from an EMBL/GenBank/DDBJ whole genome shotgun (WGS) entry which is preliminary data.</text>
</comment>
<dbReference type="SUPFAM" id="SSF46785">
    <property type="entry name" value="Winged helix' DNA-binding domain"/>
    <property type="match status" value="1"/>
</dbReference>
<keyword evidence="6" id="KW-1185">Reference proteome</keyword>
<evidence type="ECO:0000259" key="4">
    <source>
        <dbReference type="PROSITE" id="PS50949"/>
    </source>
</evidence>
<dbReference type="Gene3D" id="1.10.10.10">
    <property type="entry name" value="Winged helix-like DNA-binding domain superfamily/Winged helix DNA-binding domain"/>
    <property type="match status" value="1"/>
</dbReference>
<evidence type="ECO:0000313" key="6">
    <source>
        <dbReference type="Proteomes" id="UP000050482"/>
    </source>
</evidence>
<evidence type="ECO:0000256" key="3">
    <source>
        <dbReference type="ARBA" id="ARBA00023163"/>
    </source>
</evidence>
<dbReference type="PATRIC" id="fig|471514.4.peg.2777"/>
<evidence type="ECO:0000256" key="2">
    <source>
        <dbReference type="ARBA" id="ARBA00023125"/>
    </source>
</evidence>
<dbReference type="InterPro" id="IPR036388">
    <property type="entry name" value="WH-like_DNA-bd_sf"/>
</dbReference>
<evidence type="ECO:0000313" key="5">
    <source>
        <dbReference type="EMBL" id="KPV45241.1"/>
    </source>
</evidence>
<feature type="domain" description="HTH gntR-type" evidence="4">
    <location>
        <begin position="11"/>
        <end position="79"/>
    </location>
</feature>
<dbReference type="CDD" id="cd07377">
    <property type="entry name" value="WHTH_GntR"/>
    <property type="match status" value="1"/>
</dbReference>
<dbReference type="PANTHER" id="PTHR38445:SF9">
    <property type="entry name" value="HTH-TYPE TRANSCRIPTIONAL REPRESSOR YTRA"/>
    <property type="match status" value="1"/>
</dbReference>
<dbReference type="RefSeq" id="WP_054967567.1">
    <property type="nucleotide sequence ID" value="NZ_LJCO01000011.1"/>
</dbReference>
<dbReference type="OrthoDB" id="9801546at2"/>
<accession>A0A0P9D7E2</accession>
<dbReference type="PANTHER" id="PTHR38445">
    <property type="entry name" value="HTH-TYPE TRANSCRIPTIONAL REPRESSOR YTRA"/>
    <property type="match status" value="1"/>
</dbReference>
<sequence>MWLRVDTRSHTPMYQQIIDGVKEQIARGNLKPGDRMMPVRELATTLSLNHNTVAKAYQELEREQVIELIRGRGTFVSSQSEVIDSENRKRELRDAMKKWLVDAHHLQMSEEEIMSMFHAVVVELREGKGGDML</sequence>
<dbReference type="PROSITE" id="PS50949">
    <property type="entry name" value="HTH_GNTR"/>
    <property type="match status" value="1"/>
</dbReference>
<dbReference type="Proteomes" id="UP000050482">
    <property type="component" value="Unassembled WGS sequence"/>
</dbReference>
<dbReference type="AlphaFoldDB" id="A0A0P9D7E2"/>
<gene>
    <name evidence="5" type="ORF">AN477_02225</name>
</gene>
<dbReference type="STRING" id="471514.AN477_02225"/>
<reference evidence="5 6" key="1">
    <citation type="submission" date="2015-09" db="EMBL/GenBank/DDBJ databases">
        <title>Draft genome sequence of Alicyclobacillus ferrooxydans DSM 22381.</title>
        <authorList>
            <person name="Hemp J."/>
        </authorList>
    </citation>
    <scope>NUCLEOTIDE SEQUENCE [LARGE SCALE GENOMIC DNA]</scope>
    <source>
        <strain evidence="5 6">TC-34</strain>
    </source>
</reference>
<keyword evidence="3" id="KW-0804">Transcription</keyword>
<dbReference type="InterPro" id="IPR036390">
    <property type="entry name" value="WH_DNA-bd_sf"/>
</dbReference>
<keyword evidence="2" id="KW-0238">DNA-binding</keyword>
<dbReference type="Pfam" id="PF00392">
    <property type="entry name" value="GntR"/>
    <property type="match status" value="1"/>
</dbReference>
<name>A0A0P9D7E2_9BACL</name>
<dbReference type="SMART" id="SM00345">
    <property type="entry name" value="HTH_GNTR"/>
    <property type="match status" value="1"/>
</dbReference>
<dbReference type="InterPro" id="IPR000524">
    <property type="entry name" value="Tscrpt_reg_HTH_GntR"/>
</dbReference>
<keyword evidence="1" id="KW-0805">Transcription regulation</keyword>
<dbReference type="EMBL" id="LJCO01000011">
    <property type="protein sequence ID" value="KPV45241.1"/>
    <property type="molecule type" value="Genomic_DNA"/>
</dbReference>
<organism evidence="5 6">
    <name type="scientific">Alicyclobacillus ferrooxydans</name>
    <dbReference type="NCBI Taxonomy" id="471514"/>
    <lineage>
        <taxon>Bacteria</taxon>
        <taxon>Bacillati</taxon>
        <taxon>Bacillota</taxon>
        <taxon>Bacilli</taxon>
        <taxon>Bacillales</taxon>
        <taxon>Alicyclobacillaceae</taxon>
        <taxon>Alicyclobacillus</taxon>
    </lineage>
</organism>
<evidence type="ECO:0000256" key="1">
    <source>
        <dbReference type="ARBA" id="ARBA00023015"/>
    </source>
</evidence>
<dbReference type="GO" id="GO:0003677">
    <property type="term" value="F:DNA binding"/>
    <property type="evidence" value="ECO:0007669"/>
    <property type="project" value="UniProtKB-KW"/>
</dbReference>
<dbReference type="GO" id="GO:0003700">
    <property type="term" value="F:DNA-binding transcription factor activity"/>
    <property type="evidence" value="ECO:0007669"/>
    <property type="project" value="InterPro"/>
</dbReference>
<proteinExistence type="predicted"/>
<protein>
    <recommendedName>
        <fullName evidence="4">HTH gntR-type domain-containing protein</fullName>
    </recommendedName>
</protein>